<dbReference type="GO" id="GO:0005886">
    <property type="term" value="C:plasma membrane"/>
    <property type="evidence" value="ECO:0007669"/>
    <property type="project" value="UniProtKB-SubCell"/>
</dbReference>
<feature type="transmembrane region" description="Helical" evidence="11">
    <location>
        <begin position="298"/>
        <end position="318"/>
    </location>
</feature>
<dbReference type="GO" id="GO:0015095">
    <property type="term" value="F:magnesium ion transmembrane transporter activity"/>
    <property type="evidence" value="ECO:0007669"/>
    <property type="project" value="TreeGrafter"/>
</dbReference>
<evidence type="ECO:0000256" key="1">
    <source>
        <dbReference type="ARBA" id="ARBA00004651"/>
    </source>
</evidence>
<evidence type="ECO:0000256" key="9">
    <source>
        <dbReference type="ARBA" id="ARBA00023065"/>
    </source>
</evidence>
<dbReference type="GO" id="GO:0015087">
    <property type="term" value="F:cobalt ion transmembrane transporter activity"/>
    <property type="evidence" value="ECO:0007669"/>
    <property type="project" value="TreeGrafter"/>
</dbReference>
<evidence type="ECO:0000256" key="6">
    <source>
        <dbReference type="ARBA" id="ARBA00022692"/>
    </source>
</evidence>
<dbReference type="PANTHER" id="PTHR46494">
    <property type="entry name" value="CORA FAMILY METAL ION TRANSPORTER (EUROFUNG)"/>
    <property type="match status" value="1"/>
</dbReference>
<comment type="subcellular location">
    <subcellularLocation>
        <location evidence="1">Cell membrane</location>
        <topology evidence="1">Multi-pass membrane protein</topology>
    </subcellularLocation>
</comment>
<keyword evidence="13" id="KW-1185">Reference proteome</keyword>
<evidence type="ECO:0000256" key="2">
    <source>
        <dbReference type="ARBA" id="ARBA00009765"/>
    </source>
</evidence>
<dbReference type="PANTHER" id="PTHR46494:SF3">
    <property type="entry name" value="ZINC TRANSPORT PROTEIN ZNTB"/>
    <property type="match status" value="1"/>
</dbReference>
<dbReference type="CDD" id="cd12833">
    <property type="entry name" value="ZntB-like_1"/>
    <property type="match status" value="1"/>
</dbReference>
<keyword evidence="9" id="KW-0406">Ion transport</keyword>
<evidence type="ECO:0000256" key="8">
    <source>
        <dbReference type="ARBA" id="ARBA00022989"/>
    </source>
</evidence>
<dbReference type="RefSeq" id="WP_194366293.1">
    <property type="nucleotide sequence ID" value="NZ_CP054493.1"/>
</dbReference>
<dbReference type="AlphaFoldDB" id="A0A7S7LZE5"/>
<accession>A0A7S7LZE5</accession>
<feature type="transmembrane region" description="Helical" evidence="11">
    <location>
        <begin position="264"/>
        <end position="286"/>
    </location>
</feature>
<keyword evidence="3" id="KW-0813">Transport</keyword>
<evidence type="ECO:0000313" key="13">
    <source>
        <dbReference type="Proteomes" id="UP000593836"/>
    </source>
</evidence>
<dbReference type="GO" id="GO:0000287">
    <property type="term" value="F:magnesium ion binding"/>
    <property type="evidence" value="ECO:0007669"/>
    <property type="project" value="TreeGrafter"/>
</dbReference>
<keyword evidence="7" id="KW-0862">Zinc</keyword>
<dbReference type="KEGG" id="smas:HUE87_10240"/>
<dbReference type="SUPFAM" id="SSF143865">
    <property type="entry name" value="CorA soluble domain-like"/>
    <property type="match status" value="1"/>
</dbReference>
<dbReference type="SUPFAM" id="SSF144083">
    <property type="entry name" value="Magnesium transport protein CorA, transmembrane region"/>
    <property type="match status" value="1"/>
</dbReference>
<protein>
    <submittedName>
        <fullName evidence="12">Zinc transporter ZntB</fullName>
    </submittedName>
</protein>
<keyword evidence="10 11" id="KW-0472">Membrane</keyword>
<dbReference type="NCBIfam" id="NF007092">
    <property type="entry name" value="PRK09546.1"/>
    <property type="match status" value="1"/>
</dbReference>
<sequence length="324" mass="36598">MNNNSGLVFAFILDGKGGGKSIDLDGVKKWNPSDGKLWIHLDYTKDDAQEWINNDSLIDPVIAESLTIEETRPRSLVHKGGMLLILRGVNLNPGADPEDMVSIRLWIDANRIVTLRHRRVMAIDDLCQAVKEGDGPSGPGAFLEDLSDRLIIRMGTVISDIDDSVDALQDDVLIEQSYDLRRKIADIRRSAISLRRYLAPQRDVMVRLHSEKVEWLGEMERMRLREVADRTMRYVEDLDSVRDRATVTQEELNNRLAEQMNKTMYVLSIVAGIFLPLGLLTGLLGINVGGIPGTESKSAFFIFCFILLAIAAGQIWFFKRKKWM</sequence>
<evidence type="ECO:0000256" key="10">
    <source>
        <dbReference type="ARBA" id="ARBA00023136"/>
    </source>
</evidence>
<comment type="similarity">
    <text evidence="2">Belongs to the CorA metal ion transporter (MIT) (TC 1.A.35) family.</text>
</comment>
<dbReference type="EMBL" id="CP054493">
    <property type="protein sequence ID" value="QOY54247.1"/>
    <property type="molecule type" value="Genomic_DNA"/>
</dbReference>
<reference evidence="12 13" key="1">
    <citation type="submission" date="2020-05" db="EMBL/GenBank/DDBJ databases">
        <title>Sulfurimonas marisnigri, sp. nov., and Sulfurimonas baltica, sp. nov., manganese oxide reducing chemolithoautotrophs of the class Epsilonproteobacteria isolated from the pelagic redoxclines of the Black and Baltic Seas and emended description of the genus Sulfurimonas.</title>
        <authorList>
            <person name="Henkel J.V."/>
            <person name="Laudan C."/>
            <person name="Werner J."/>
            <person name="Neu T."/>
            <person name="Plewe S."/>
            <person name="Sproer C."/>
            <person name="Bunk B."/>
            <person name="Schulz-Vogt H.N."/>
        </authorList>
    </citation>
    <scope>NUCLEOTIDE SEQUENCE [LARGE SCALE GENOMIC DNA]</scope>
    <source>
        <strain evidence="12 13">SoZ1</strain>
    </source>
</reference>
<evidence type="ECO:0000256" key="7">
    <source>
        <dbReference type="ARBA" id="ARBA00022833"/>
    </source>
</evidence>
<evidence type="ECO:0000313" key="12">
    <source>
        <dbReference type="EMBL" id="QOY54247.1"/>
    </source>
</evidence>
<dbReference type="Gene3D" id="1.20.58.340">
    <property type="entry name" value="Magnesium transport protein CorA, transmembrane region"/>
    <property type="match status" value="2"/>
</dbReference>
<dbReference type="GO" id="GO:0050897">
    <property type="term" value="F:cobalt ion binding"/>
    <property type="evidence" value="ECO:0007669"/>
    <property type="project" value="TreeGrafter"/>
</dbReference>
<dbReference type="InterPro" id="IPR045861">
    <property type="entry name" value="CorA_cytoplasmic_dom"/>
</dbReference>
<evidence type="ECO:0000256" key="5">
    <source>
        <dbReference type="ARBA" id="ARBA00022519"/>
    </source>
</evidence>
<evidence type="ECO:0000256" key="11">
    <source>
        <dbReference type="SAM" id="Phobius"/>
    </source>
</evidence>
<keyword evidence="4" id="KW-1003">Cell membrane</keyword>
<dbReference type="Proteomes" id="UP000593836">
    <property type="component" value="Chromosome"/>
</dbReference>
<keyword evidence="6 11" id="KW-0812">Transmembrane</keyword>
<gene>
    <name evidence="12" type="primary">zntB</name>
    <name evidence="12" type="ORF">HUE87_10240</name>
</gene>
<dbReference type="InterPro" id="IPR002523">
    <property type="entry name" value="MgTranspt_CorA/ZnTranspt_ZntB"/>
</dbReference>
<dbReference type="Gene3D" id="3.30.460.20">
    <property type="entry name" value="CorA soluble domain-like"/>
    <property type="match status" value="1"/>
</dbReference>
<evidence type="ECO:0000256" key="3">
    <source>
        <dbReference type="ARBA" id="ARBA00022448"/>
    </source>
</evidence>
<proteinExistence type="inferred from homology"/>
<name>A0A7S7LZE5_9BACT</name>
<dbReference type="Pfam" id="PF01544">
    <property type="entry name" value="CorA"/>
    <property type="match status" value="1"/>
</dbReference>
<evidence type="ECO:0000256" key="4">
    <source>
        <dbReference type="ARBA" id="ARBA00022475"/>
    </source>
</evidence>
<organism evidence="12 13">
    <name type="scientific">Candidatus Sulfurimonas marisnigri</name>
    <dbReference type="NCBI Taxonomy" id="2740405"/>
    <lineage>
        <taxon>Bacteria</taxon>
        <taxon>Pseudomonadati</taxon>
        <taxon>Campylobacterota</taxon>
        <taxon>Epsilonproteobacteria</taxon>
        <taxon>Campylobacterales</taxon>
        <taxon>Sulfurimonadaceae</taxon>
        <taxon>Sulfurimonas</taxon>
    </lineage>
</organism>
<keyword evidence="8 11" id="KW-1133">Transmembrane helix</keyword>
<keyword evidence="5" id="KW-0997">Cell inner membrane</keyword>
<dbReference type="InterPro" id="IPR045863">
    <property type="entry name" value="CorA_TM1_TM2"/>
</dbReference>